<dbReference type="Pfam" id="PF09411">
    <property type="entry name" value="PagL"/>
    <property type="match status" value="1"/>
</dbReference>
<organism evidence="1">
    <name type="scientific">hydrocarbon metagenome</name>
    <dbReference type="NCBI Taxonomy" id="938273"/>
    <lineage>
        <taxon>unclassified sequences</taxon>
        <taxon>metagenomes</taxon>
        <taxon>ecological metagenomes</taxon>
    </lineage>
</organism>
<sequence>MLTDSFAQQVQYGVRTGINDNHKKDLDLSVYEIYLHTVPPLYSTDNILDDLNISLEMALGVVHDKTKSSLLFSMGPTLRLINYENIVSVSTGLKPSLMTNHIFNDFDFGGTFNFKSHIALTISPNKQINLGYRFEHISNAGLYEKNPGVNFHYVEVVYVL</sequence>
<comment type="caution">
    <text evidence="1">The sequence shown here is derived from an EMBL/GenBank/DDBJ whole genome shotgun (WGS) entry which is preliminary data.</text>
</comment>
<dbReference type="EMBL" id="LNQE01000617">
    <property type="protein sequence ID" value="KUG25721.1"/>
    <property type="molecule type" value="Genomic_DNA"/>
</dbReference>
<protein>
    <recommendedName>
        <fullName evidence="2">Acyloxyacyl hydrolase</fullName>
    </recommendedName>
</protein>
<dbReference type="Gene3D" id="2.40.160.20">
    <property type="match status" value="1"/>
</dbReference>
<name>A0A0W8FY76_9ZZZZ</name>
<reference evidence="1" key="1">
    <citation type="journal article" date="2015" name="Proc. Natl. Acad. Sci. U.S.A.">
        <title>Networks of energetic and metabolic interactions define dynamics in microbial communities.</title>
        <authorList>
            <person name="Embree M."/>
            <person name="Liu J.K."/>
            <person name="Al-Bassam M.M."/>
            <person name="Zengler K."/>
        </authorList>
    </citation>
    <scope>NUCLEOTIDE SEQUENCE</scope>
</reference>
<accession>A0A0W8FY76</accession>
<dbReference type="AlphaFoldDB" id="A0A0W8FY76"/>
<evidence type="ECO:0000313" key="1">
    <source>
        <dbReference type="EMBL" id="KUG25721.1"/>
    </source>
</evidence>
<gene>
    <name evidence="1" type="ORF">ASZ90_004449</name>
</gene>
<evidence type="ECO:0008006" key="2">
    <source>
        <dbReference type="Google" id="ProtNLM"/>
    </source>
</evidence>
<dbReference type="InterPro" id="IPR018550">
    <property type="entry name" value="Lipid-A_deacylase-rel"/>
</dbReference>
<proteinExistence type="predicted"/>